<protein>
    <submittedName>
        <fullName evidence="9">Probable glycosyltransferase At5g20260 isoform X1</fullName>
    </submittedName>
</protein>
<feature type="domain" description="Exostosin GT47" evidence="7">
    <location>
        <begin position="146"/>
        <end position="427"/>
    </location>
</feature>
<keyword evidence="4" id="KW-0735">Signal-anchor</keyword>
<evidence type="ECO:0000256" key="2">
    <source>
        <dbReference type="ARBA" id="ARBA00010271"/>
    </source>
</evidence>
<evidence type="ECO:0000259" key="7">
    <source>
        <dbReference type="Pfam" id="PF03016"/>
    </source>
</evidence>
<keyword evidence="5" id="KW-0333">Golgi apparatus</keyword>
<dbReference type="Pfam" id="PF03016">
    <property type="entry name" value="Exostosin_GT47"/>
    <property type="match status" value="1"/>
</dbReference>
<comment type="similarity">
    <text evidence="2">Belongs to the glycosyltransferase 47 family.</text>
</comment>
<evidence type="ECO:0000256" key="5">
    <source>
        <dbReference type="ARBA" id="ARBA00023034"/>
    </source>
</evidence>
<proteinExistence type="inferred from homology"/>
<dbReference type="InterPro" id="IPR004263">
    <property type="entry name" value="Exostosin"/>
</dbReference>
<dbReference type="Proteomes" id="UP000813463">
    <property type="component" value="Chromosome 2"/>
</dbReference>
<dbReference type="InterPro" id="IPR040911">
    <property type="entry name" value="Exostosin_GT47"/>
</dbReference>
<gene>
    <name evidence="9" type="primary">LOC110800118</name>
</gene>
<dbReference type="RefSeq" id="XP_056693110.1">
    <property type="nucleotide sequence ID" value="XM_056837132.1"/>
</dbReference>
<dbReference type="PANTHER" id="PTHR11062">
    <property type="entry name" value="EXOSTOSIN HEPARAN SULFATE GLYCOSYLTRANSFERASE -RELATED"/>
    <property type="match status" value="1"/>
</dbReference>
<name>A0ABM3RBX3_SPIOL</name>
<dbReference type="GeneID" id="110800118"/>
<keyword evidence="3" id="KW-0808">Transferase</keyword>
<organism evidence="8 9">
    <name type="scientific">Spinacia oleracea</name>
    <name type="common">Spinach</name>
    <dbReference type="NCBI Taxonomy" id="3562"/>
    <lineage>
        <taxon>Eukaryota</taxon>
        <taxon>Viridiplantae</taxon>
        <taxon>Streptophyta</taxon>
        <taxon>Embryophyta</taxon>
        <taxon>Tracheophyta</taxon>
        <taxon>Spermatophyta</taxon>
        <taxon>Magnoliopsida</taxon>
        <taxon>eudicotyledons</taxon>
        <taxon>Gunneridae</taxon>
        <taxon>Pentapetalae</taxon>
        <taxon>Caryophyllales</taxon>
        <taxon>Chenopodiaceae</taxon>
        <taxon>Chenopodioideae</taxon>
        <taxon>Anserineae</taxon>
        <taxon>Spinacia</taxon>
    </lineage>
</organism>
<comment type="subcellular location">
    <subcellularLocation>
        <location evidence="1">Golgi apparatus membrane</location>
        <topology evidence="1">Single-pass type II membrane protein</topology>
    </subcellularLocation>
</comment>
<keyword evidence="3" id="KW-0328">Glycosyltransferase</keyword>
<dbReference type="PANTHER" id="PTHR11062:SF124">
    <property type="entry name" value="XYLOGALACTURONAN BETA-1,3-XYLOSYLTRANSFERASE"/>
    <property type="match status" value="1"/>
</dbReference>
<evidence type="ECO:0000256" key="3">
    <source>
        <dbReference type="ARBA" id="ARBA00022676"/>
    </source>
</evidence>
<feature type="coiled-coil region" evidence="6">
    <location>
        <begin position="76"/>
        <end position="113"/>
    </location>
</feature>
<reference evidence="9" key="2">
    <citation type="submission" date="2025-08" db="UniProtKB">
        <authorList>
            <consortium name="RefSeq"/>
        </authorList>
    </citation>
    <scope>IDENTIFICATION</scope>
    <source>
        <tissue evidence="9">Leaf</tissue>
    </source>
</reference>
<evidence type="ECO:0000256" key="6">
    <source>
        <dbReference type="SAM" id="Coils"/>
    </source>
</evidence>
<evidence type="ECO:0000313" key="8">
    <source>
        <dbReference type="Proteomes" id="UP000813463"/>
    </source>
</evidence>
<keyword evidence="8" id="KW-1185">Reference proteome</keyword>
<evidence type="ECO:0000256" key="1">
    <source>
        <dbReference type="ARBA" id="ARBA00004323"/>
    </source>
</evidence>
<reference evidence="8" key="1">
    <citation type="journal article" date="2021" name="Nat. Commun.">
        <title>Genomic analyses provide insights into spinach domestication and the genetic basis of agronomic traits.</title>
        <authorList>
            <person name="Cai X."/>
            <person name="Sun X."/>
            <person name="Xu C."/>
            <person name="Sun H."/>
            <person name="Wang X."/>
            <person name="Ge C."/>
            <person name="Zhang Z."/>
            <person name="Wang Q."/>
            <person name="Fei Z."/>
            <person name="Jiao C."/>
            <person name="Wang Q."/>
        </authorList>
    </citation>
    <scope>NUCLEOTIDE SEQUENCE [LARGE SCALE GENOMIC DNA]</scope>
    <source>
        <strain evidence="8">cv. Varoflay</strain>
    </source>
</reference>
<evidence type="ECO:0000256" key="4">
    <source>
        <dbReference type="ARBA" id="ARBA00022968"/>
    </source>
</evidence>
<sequence length="478" mass="55935">MAKTPTKLLLILPTFLILTLFFYLSIFHQNKFNFNLLSKLFRPPFDNPSINNIINHTHHPHDHDHDDNISYFTMLVKKQEKEKKKKKNNQSSLEKIEDGLARARSSIQEATRTRSCKSEEEEIFVPRGPVYRNPYAFQQSHREMVKRFKIWTYKEGERPLVHQGPMSYFYGIEGHFIQEMEDGTSSINKFMARHPDEAHVFFLPFSIVNMRLSFYKPLDYDRGPINKVSLDYVNVVAQKHPYWNRTHGADHFMLSCHDWAPEISFANPQLLKNLIRALCNANTSEGFQPMRDVPIPEINVPGKDLNQPGLGLRTSKRRILAFFAGGNHGHVRKSLFAQWEKDSEIQLYEHLPKNQNYFQMLGQSKFCLCPSGYEVASSRIVEAIRAECVPVIIKDNYSFPFSDVLDWNRFSIYVPKAKIPEIKTMLKGISPRQYAKLVRGVRSVKWHFTLNRPSKPFDLIHMVLHSIWLRRLNIRLPY</sequence>
<keyword evidence="6" id="KW-0175">Coiled coil</keyword>
<keyword evidence="4" id="KW-0812">Transmembrane</keyword>
<accession>A0ABM3RBX3</accession>
<evidence type="ECO:0000313" key="9">
    <source>
        <dbReference type="RefSeq" id="XP_056693110.1"/>
    </source>
</evidence>